<keyword evidence="3" id="KW-1185">Reference proteome</keyword>
<keyword evidence="1" id="KW-0472">Membrane</keyword>
<evidence type="ECO:0000313" key="2">
    <source>
        <dbReference type="EMBL" id="PXX76149.1"/>
    </source>
</evidence>
<gene>
    <name evidence="2" type="ORF">DES51_1143</name>
</gene>
<dbReference type="GO" id="GO:0009636">
    <property type="term" value="P:response to toxic substance"/>
    <property type="evidence" value="ECO:0007669"/>
    <property type="project" value="TreeGrafter"/>
</dbReference>
<feature type="transmembrane region" description="Helical" evidence="1">
    <location>
        <begin position="7"/>
        <end position="26"/>
    </location>
</feature>
<evidence type="ECO:0000256" key="1">
    <source>
        <dbReference type="SAM" id="Phobius"/>
    </source>
</evidence>
<dbReference type="InterPro" id="IPR025962">
    <property type="entry name" value="SdpI/YhfL"/>
</dbReference>
<feature type="transmembrane region" description="Helical" evidence="1">
    <location>
        <begin position="76"/>
        <end position="98"/>
    </location>
</feature>
<evidence type="ECO:0000313" key="3">
    <source>
        <dbReference type="Proteomes" id="UP000247612"/>
    </source>
</evidence>
<dbReference type="EMBL" id="QJKH01000014">
    <property type="protein sequence ID" value="PXX76149.1"/>
    <property type="molecule type" value="Genomic_DNA"/>
</dbReference>
<dbReference type="PANTHER" id="PTHR37810:SF5">
    <property type="entry name" value="IMMUNITY PROTEIN SDPI"/>
    <property type="match status" value="1"/>
</dbReference>
<dbReference type="Pfam" id="PF13630">
    <property type="entry name" value="SdpI"/>
    <property type="match status" value="1"/>
</dbReference>
<dbReference type="RefSeq" id="WP_022938092.1">
    <property type="nucleotide sequence ID" value="NZ_CABKRQ010000004.1"/>
</dbReference>
<reference evidence="2 3" key="1">
    <citation type="submission" date="2018-05" db="EMBL/GenBank/DDBJ databases">
        <title>Genomic Encyclopedia of Type Strains, Phase IV (KMG-IV): sequencing the most valuable type-strain genomes for metagenomic binning, comparative biology and taxonomic classification.</title>
        <authorList>
            <person name="Goeker M."/>
        </authorList>
    </citation>
    <scope>NUCLEOTIDE SEQUENCE [LARGE SCALE GENOMIC DNA]</scope>
    <source>
        <strain evidence="2 3">JC118</strain>
    </source>
</reference>
<keyword evidence="1" id="KW-1133">Transmembrane helix</keyword>
<feature type="transmembrane region" description="Helical" evidence="1">
    <location>
        <begin position="110"/>
        <end position="129"/>
    </location>
</feature>
<feature type="transmembrane region" description="Helical" evidence="1">
    <location>
        <begin position="150"/>
        <end position="176"/>
    </location>
</feature>
<dbReference type="STRING" id="1034346.GCA_000313565_01788"/>
<feature type="transmembrane region" description="Helical" evidence="1">
    <location>
        <begin position="46"/>
        <end position="67"/>
    </location>
</feature>
<accession>A0A318KGP4</accession>
<dbReference type="PIRSF" id="PIRSF038959">
    <property type="entry name" value="SdpI"/>
    <property type="match status" value="1"/>
</dbReference>
<feature type="transmembrane region" description="Helical" evidence="1">
    <location>
        <begin position="182"/>
        <end position="203"/>
    </location>
</feature>
<dbReference type="AlphaFoldDB" id="A0A318KGP4"/>
<dbReference type="InterPro" id="IPR026272">
    <property type="entry name" value="SdpI"/>
</dbReference>
<protein>
    <submittedName>
        <fullName evidence="2">Putative membrane protein</fullName>
    </submittedName>
</protein>
<sequence length="211" mass="23438">MNTRKNVLILLMILPLIGFIFAFILFPSQIPMHFDLLGAVDRMGSVFELLIFFAVSLLLGGIGLAIVKYTEAASKAWLCSLLPLIVVNLTMLYVLAYIGYVNQGLTPISLPRYLCLLFGLLMIVVGFMFHKSKLNSGNGLRTHWSLKNEAAWSVTQRWSGVLFVLGGLLICAEAVLLVADLVMLPAVILTFVSCYALCVFCSWRAARRVRF</sequence>
<dbReference type="Proteomes" id="UP000247612">
    <property type="component" value="Unassembled WGS sequence"/>
</dbReference>
<organism evidence="2 3">
    <name type="scientific">Dielma fastidiosa</name>
    <dbReference type="NCBI Taxonomy" id="1034346"/>
    <lineage>
        <taxon>Bacteria</taxon>
        <taxon>Bacillati</taxon>
        <taxon>Bacillota</taxon>
        <taxon>Erysipelotrichia</taxon>
        <taxon>Erysipelotrichales</taxon>
        <taxon>Erysipelotrichaceae</taxon>
        <taxon>Dielma</taxon>
    </lineage>
</organism>
<keyword evidence="1" id="KW-0812">Transmembrane</keyword>
<dbReference type="PANTHER" id="PTHR37810">
    <property type="entry name" value="IMMUNITY PROTEIN SDPI"/>
    <property type="match status" value="1"/>
</dbReference>
<dbReference type="OrthoDB" id="9808690at2"/>
<comment type="caution">
    <text evidence="2">The sequence shown here is derived from an EMBL/GenBank/DDBJ whole genome shotgun (WGS) entry which is preliminary data.</text>
</comment>
<proteinExistence type="predicted"/>
<name>A0A318KGP4_9FIRM</name>